<evidence type="ECO:0000256" key="7">
    <source>
        <dbReference type="ARBA" id="ARBA00023180"/>
    </source>
</evidence>
<dbReference type="GO" id="GO:0005886">
    <property type="term" value="C:plasma membrane"/>
    <property type="evidence" value="ECO:0007669"/>
    <property type="project" value="UniProtKB-SubCell"/>
</dbReference>
<name>A0A8C5M8C8_9ANUR</name>
<evidence type="ECO:0000313" key="9">
    <source>
        <dbReference type="Ensembl" id="ENSLLEP00000009398.1"/>
    </source>
</evidence>
<dbReference type="PANTHER" id="PTHR19433:SF111">
    <property type="entry name" value="T CELL RECEPTOR ALPHA VARIABLE 4"/>
    <property type="match status" value="1"/>
</dbReference>
<evidence type="ECO:0000256" key="4">
    <source>
        <dbReference type="ARBA" id="ARBA00022859"/>
    </source>
</evidence>
<evidence type="ECO:0000256" key="5">
    <source>
        <dbReference type="ARBA" id="ARBA00023136"/>
    </source>
</evidence>
<reference evidence="9" key="2">
    <citation type="submission" date="2025-09" db="UniProtKB">
        <authorList>
            <consortium name="Ensembl"/>
        </authorList>
    </citation>
    <scope>IDENTIFICATION</scope>
</reference>
<keyword evidence="7" id="KW-0325">Glycoprotein</keyword>
<dbReference type="Proteomes" id="UP000694569">
    <property type="component" value="Unplaced"/>
</dbReference>
<dbReference type="InterPro" id="IPR036179">
    <property type="entry name" value="Ig-like_dom_sf"/>
</dbReference>
<dbReference type="GO" id="GO:0002376">
    <property type="term" value="P:immune system process"/>
    <property type="evidence" value="ECO:0007669"/>
    <property type="project" value="UniProtKB-KW"/>
</dbReference>
<keyword evidence="4" id="KW-0391">Immunity</keyword>
<dbReference type="Ensembl" id="ENSLLET00000009757.1">
    <property type="protein sequence ID" value="ENSLLEP00000009398.1"/>
    <property type="gene ID" value="ENSLLEG00000005994.1"/>
</dbReference>
<dbReference type="PROSITE" id="PS50835">
    <property type="entry name" value="IG_LIKE"/>
    <property type="match status" value="1"/>
</dbReference>
<evidence type="ECO:0000256" key="1">
    <source>
        <dbReference type="ARBA" id="ARBA00004236"/>
    </source>
</evidence>
<keyword evidence="3" id="KW-0732">Signal</keyword>
<comment type="subcellular location">
    <subcellularLocation>
        <location evidence="1">Cell membrane</location>
    </subcellularLocation>
</comment>
<keyword evidence="5" id="KW-0472">Membrane</keyword>
<dbReference type="AlphaFoldDB" id="A0A8C5M8C8"/>
<evidence type="ECO:0000313" key="10">
    <source>
        <dbReference type="Proteomes" id="UP000694569"/>
    </source>
</evidence>
<dbReference type="GO" id="GO:0009617">
    <property type="term" value="P:response to bacterium"/>
    <property type="evidence" value="ECO:0007669"/>
    <property type="project" value="TreeGrafter"/>
</dbReference>
<dbReference type="Gene3D" id="2.60.40.10">
    <property type="entry name" value="Immunoglobulins"/>
    <property type="match status" value="1"/>
</dbReference>
<dbReference type="PANTHER" id="PTHR19433">
    <property type="entry name" value="T-CELL RECEPTOR ALPHA CHAIN V REGION-RELATED"/>
    <property type="match status" value="1"/>
</dbReference>
<keyword evidence="10" id="KW-1185">Reference proteome</keyword>
<dbReference type="OrthoDB" id="9631130at2759"/>
<evidence type="ECO:0000259" key="8">
    <source>
        <dbReference type="PROSITE" id="PS50835"/>
    </source>
</evidence>
<protein>
    <recommendedName>
        <fullName evidence="8">Ig-like domain-containing protein</fullName>
    </recommendedName>
</protein>
<evidence type="ECO:0000256" key="3">
    <source>
        <dbReference type="ARBA" id="ARBA00022729"/>
    </source>
</evidence>
<dbReference type="SMART" id="SM00406">
    <property type="entry name" value="IGv"/>
    <property type="match status" value="1"/>
</dbReference>
<proteinExistence type="predicted"/>
<evidence type="ECO:0000256" key="2">
    <source>
        <dbReference type="ARBA" id="ARBA00022475"/>
    </source>
</evidence>
<reference evidence="9" key="1">
    <citation type="submission" date="2025-08" db="UniProtKB">
        <authorList>
            <consortium name="Ensembl"/>
        </authorList>
    </citation>
    <scope>IDENTIFICATION</scope>
</reference>
<dbReference type="InterPro" id="IPR007110">
    <property type="entry name" value="Ig-like_dom"/>
</dbReference>
<sequence length="98" mass="11149">SEEVLAGGDVNLTCNHPTLTSSDYVHWYKMQYGKGPLFLISGFRKTETNKQYVMVFEEDRKSSVLVLRNVRPEQSAEYLCASSDTMLQVKSQLVQNVI</sequence>
<organism evidence="9 10">
    <name type="scientific">Leptobrachium leishanense</name>
    <name type="common">Leishan spiny toad</name>
    <dbReference type="NCBI Taxonomy" id="445787"/>
    <lineage>
        <taxon>Eukaryota</taxon>
        <taxon>Metazoa</taxon>
        <taxon>Chordata</taxon>
        <taxon>Craniata</taxon>
        <taxon>Vertebrata</taxon>
        <taxon>Euteleostomi</taxon>
        <taxon>Amphibia</taxon>
        <taxon>Batrachia</taxon>
        <taxon>Anura</taxon>
        <taxon>Pelobatoidea</taxon>
        <taxon>Megophryidae</taxon>
        <taxon>Leptobrachium</taxon>
    </lineage>
</organism>
<keyword evidence="2" id="KW-1003">Cell membrane</keyword>
<dbReference type="InterPro" id="IPR013783">
    <property type="entry name" value="Ig-like_fold"/>
</dbReference>
<dbReference type="InterPro" id="IPR013106">
    <property type="entry name" value="Ig_V-set"/>
</dbReference>
<dbReference type="Pfam" id="PF07686">
    <property type="entry name" value="V-set"/>
    <property type="match status" value="1"/>
</dbReference>
<keyword evidence="6" id="KW-1015">Disulfide bond</keyword>
<dbReference type="SUPFAM" id="SSF48726">
    <property type="entry name" value="Immunoglobulin"/>
    <property type="match status" value="1"/>
</dbReference>
<dbReference type="GeneTree" id="ENSGT00980000201783"/>
<evidence type="ECO:0000256" key="6">
    <source>
        <dbReference type="ARBA" id="ARBA00023157"/>
    </source>
</evidence>
<feature type="domain" description="Ig-like" evidence="8">
    <location>
        <begin position="1"/>
        <end position="98"/>
    </location>
</feature>
<dbReference type="InterPro" id="IPR052051">
    <property type="entry name" value="TCR_complex_component"/>
</dbReference>
<accession>A0A8C5M8C8</accession>